<reference evidence="2" key="1">
    <citation type="submission" date="2014-03" db="EMBL/GenBank/DDBJ databases">
        <authorList>
            <person name="Casaregola S."/>
        </authorList>
    </citation>
    <scope>NUCLEOTIDE SEQUENCE [LARGE SCALE GENOMIC DNA]</scope>
    <source>
        <strain evidence="2">CLIB 918</strain>
    </source>
</reference>
<proteinExistence type="predicted"/>
<evidence type="ECO:0000313" key="3">
    <source>
        <dbReference type="Proteomes" id="UP000242525"/>
    </source>
</evidence>
<keyword evidence="3" id="KW-1185">Reference proteome</keyword>
<name>A0A0J9XII3_GEOCN</name>
<accession>A0A0J9XII3</accession>
<feature type="compositionally biased region" description="Polar residues" evidence="1">
    <location>
        <begin position="191"/>
        <end position="204"/>
    </location>
</feature>
<evidence type="ECO:0000313" key="2">
    <source>
        <dbReference type="EMBL" id="CDO57134.1"/>
    </source>
</evidence>
<feature type="compositionally biased region" description="Polar residues" evidence="1">
    <location>
        <begin position="106"/>
        <end position="131"/>
    </location>
</feature>
<dbReference type="Proteomes" id="UP000242525">
    <property type="component" value="Unassembled WGS sequence"/>
</dbReference>
<comment type="caution">
    <text evidence="2">The sequence shown here is derived from an EMBL/GenBank/DDBJ whole genome shotgun (WGS) entry which is preliminary data.</text>
</comment>
<evidence type="ECO:0000256" key="1">
    <source>
        <dbReference type="SAM" id="MobiDB-lite"/>
    </source>
</evidence>
<protein>
    <submittedName>
        <fullName evidence="2">Uncharacterized protein</fullName>
    </submittedName>
</protein>
<feature type="compositionally biased region" description="Polar residues" evidence="1">
    <location>
        <begin position="298"/>
        <end position="307"/>
    </location>
</feature>
<feature type="region of interest" description="Disordered" evidence="1">
    <location>
        <begin position="262"/>
        <end position="307"/>
    </location>
</feature>
<feature type="region of interest" description="Disordered" evidence="1">
    <location>
        <begin position="97"/>
        <end position="206"/>
    </location>
</feature>
<dbReference type="EMBL" id="CCBN010000019">
    <property type="protein sequence ID" value="CDO57134.1"/>
    <property type="molecule type" value="Genomic_DNA"/>
</dbReference>
<feature type="region of interest" description="Disordered" evidence="1">
    <location>
        <begin position="436"/>
        <end position="462"/>
    </location>
</feature>
<gene>
    <name evidence="2" type="ORF">BN980_GECA19s00274g</name>
</gene>
<organism evidence="2 3">
    <name type="scientific">Geotrichum candidum</name>
    <name type="common">Oospora lactis</name>
    <name type="synonym">Dipodascus geotrichum</name>
    <dbReference type="NCBI Taxonomy" id="1173061"/>
    <lineage>
        <taxon>Eukaryota</taxon>
        <taxon>Fungi</taxon>
        <taxon>Dikarya</taxon>
        <taxon>Ascomycota</taxon>
        <taxon>Saccharomycotina</taxon>
        <taxon>Dipodascomycetes</taxon>
        <taxon>Dipodascales</taxon>
        <taxon>Dipodascaceae</taxon>
        <taxon>Geotrichum</taxon>
    </lineage>
</organism>
<sequence>MHLQTVGAAISLVMDDNYHRKLDSSTSLAIDDNSTTTTASSFFHEDLDDIFSSFDDTDDFNSSDFENDDKTNTSIRSILDSNFLLKRQQKAAYLAKSDQRAVRASSALSNTDSATTCKSSRANSLESTFNIKETETTEEQAQESEPVAITTNESEDFKSEGYVMPDASNNTETVNREDDSNPNDDDPLKPANNTTNDTIPSNGRLTHRQRNHTFSSFHHIKNSLSGSTITAPEDLEVPPIPKFLHSPSSLSSLKQNSANNISNHPRKPSLGVLVPFPTTPTSGNTTINSTSNVKGIESPSSSANAVMSRRTSISRIFYVGRSKKTRSNSKTNGTNAQPSLTLSTYRKNSIAESIEEAPIVMQQQYSATGKNVPIASPVSSTNCYPHFHKPTSMNTANASNNVEFRDPFSNSPGNSTASLQAMTDCVGTPLPLPSKVRKSSWSTVGSSNPGSPRTPTSASTIYPHPIMIQSSNSRKSSAVLEPVVAATGSGGPPTTDHVSFFKNTFSKRSKVW</sequence>
<dbReference type="AlphaFoldDB" id="A0A0J9XII3"/>
<feature type="compositionally biased region" description="Low complexity" evidence="1">
    <location>
        <begin position="275"/>
        <end position="292"/>
    </location>
</feature>
<feature type="compositionally biased region" description="Polar residues" evidence="1">
    <location>
        <begin position="439"/>
        <end position="460"/>
    </location>
</feature>